<proteinExistence type="predicted"/>
<evidence type="ECO:0000313" key="3">
    <source>
        <dbReference type="Proteomes" id="UP001499993"/>
    </source>
</evidence>
<dbReference type="EMBL" id="BAABIK010000013">
    <property type="protein sequence ID" value="GAA4942774.1"/>
    <property type="molecule type" value="Genomic_DNA"/>
</dbReference>
<protein>
    <recommendedName>
        <fullName evidence="4">Secreted protein</fullName>
    </recommendedName>
</protein>
<comment type="caution">
    <text evidence="2">The sequence shown here is derived from an EMBL/GenBank/DDBJ whole genome shotgun (WGS) entry which is preliminary data.</text>
</comment>
<keyword evidence="3" id="KW-1185">Reference proteome</keyword>
<accession>A0ABP9GQ66</accession>
<organism evidence="2 3">
    <name type="scientific">Streptomonospora halophila</name>
    <dbReference type="NCBI Taxonomy" id="427369"/>
    <lineage>
        <taxon>Bacteria</taxon>
        <taxon>Bacillati</taxon>
        <taxon>Actinomycetota</taxon>
        <taxon>Actinomycetes</taxon>
        <taxon>Streptosporangiales</taxon>
        <taxon>Nocardiopsidaceae</taxon>
        <taxon>Streptomonospora</taxon>
    </lineage>
</organism>
<dbReference type="Proteomes" id="UP001499993">
    <property type="component" value="Unassembled WGS sequence"/>
</dbReference>
<feature type="region of interest" description="Disordered" evidence="1">
    <location>
        <begin position="1"/>
        <end position="25"/>
    </location>
</feature>
<sequence>MKGSGNGWEADDRAGPRRAECAGGRAMSAPARISVFALVLAAAFAAGPGTGAPRPAAPRRGRDRPGAAVPPGSEGVPLTYPFPVCGIGWAGQRFPADSPARSRSAPSRRAAPAAEEVTRR</sequence>
<feature type="region of interest" description="Disordered" evidence="1">
    <location>
        <begin position="93"/>
        <end position="120"/>
    </location>
</feature>
<evidence type="ECO:0000313" key="2">
    <source>
        <dbReference type="EMBL" id="GAA4942774.1"/>
    </source>
</evidence>
<feature type="compositionally biased region" description="Low complexity" evidence="1">
    <location>
        <begin position="95"/>
        <end position="114"/>
    </location>
</feature>
<gene>
    <name evidence="2" type="ORF">GCM10023224_26600</name>
</gene>
<evidence type="ECO:0008006" key="4">
    <source>
        <dbReference type="Google" id="ProtNLM"/>
    </source>
</evidence>
<evidence type="ECO:0000256" key="1">
    <source>
        <dbReference type="SAM" id="MobiDB-lite"/>
    </source>
</evidence>
<name>A0ABP9GQ66_9ACTN</name>
<feature type="compositionally biased region" description="Basic and acidic residues" evidence="1">
    <location>
        <begin position="10"/>
        <end position="20"/>
    </location>
</feature>
<feature type="region of interest" description="Disordered" evidence="1">
    <location>
        <begin position="47"/>
        <end position="78"/>
    </location>
</feature>
<reference evidence="3" key="1">
    <citation type="journal article" date="2019" name="Int. J. Syst. Evol. Microbiol.">
        <title>The Global Catalogue of Microorganisms (GCM) 10K type strain sequencing project: providing services to taxonomists for standard genome sequencing and annotation.</title>
        <authorList>
            <consortium name="The Broad Institute Genomics Platform"/>
            <consortium name="The Broad Institute Genome Sequencing Center for Infectious Disease"/>
            <person name="Wu L."/>
            <person name="Ma J."/>
        </authorList>
    </citation>
    <scope>NUCLEOTIDE SEQUENCE [LARGE SCALE GENOMIC DNA]</scope>
    <source>
        <strain evidence="3">JCM 18123</strain>
    </source>
</reference>